<organism evidence="4 5">
    <name type="scientific">Pinctada imbricata</name>
    <name type="common">Atlantic pearl-oyster</name>
    <name type="synonym">Pinctada martensii</name>
    <dbReference type="NCBI Taxonomy" id="66713"/>
    <lineage>
        <taxon>Eukaryota</taxon>
        <taxon>Metazoa</taxon>
        <taxon>Spiralia</taxon>
        <taxon>Lophotrochozoa</taxon>
        <taxon>Mollusca</taxon>
        <taxon>Bivalvia</taxon>
        <taxon>Autobranchia</taxon>
        <taxon>Pteriomorphia</taxon>
        <taxon>Pterioida</taxon>
        <taxon>Pterioidea</taxon>
        <taxon>Pteriidae</taxon>
        <taxon>Pinctada</taxon>
    </lineage>
</organism>
<evidence type="ECO:0000313" key="5">
    <source>
        <dbReference type="Proteomes" id="UP001186944"/>
    </source>
</evidence>
<dbReference type="InterPro" id="IPR011042">
    <property type="entry name" value="6-blade_b-propeller_TolB-like"/>
</dbReference>
<dbReference type="SUPFAM" id="SSF101898">
    <property type="entry name" value="NHL repeat"/>
    <property type="match status" value="1"/>
</dbReference>
<dbReference type="InterPro" id="IPR000315">
    <property type="entry name" value="Znf_B-box"/>
</dbReference>
<keyword evidence="5" id="KW-1185">Reference proteome</keyword>
<keyword evidence="2" id="KW-0732">Signal</keyword>
<gene>
    <name evidence="4" type="ORF">FSP39_003720</name>
</gene>
<sequence>MIIHIFLFVFQISQTTDSSITENDGSVLTDMCREHATVFTLYCNNCDRFICHDCLVSLHQYHRTSSIADVKVKLETTIMPAIETEINFILKYIQEYTFTSRKIQSKREELFHEFENLDQALNTCIGQMDDLLAKVKQSQNDAIQMLEICNRSEICLKSAELDQSQEKYPEIFDNNIESHDPCISLVPQRIVPPCLLNVMKGNFEESLENLQLLGRLLSKGLRQIHPQVVSQLQCDMFVENIVTTSQNEAWITRLGKISLYKSNGNKVKSIKTNGLNTWHFVLTPEEEIIYSCAETHEIRKVSKNGDDLTLFSTSSFKPYGLCWMNENAMVVCLQANGYGKLTIYSMERSKEGHILKDLTCSANGRHTLSRPHKIAVNVNRDLLVIDYHSAKVICLHQNGRFKFEYCGQRTSNFEPLGITCDSFGNILVSDYTGRTVDLLHADGSFITSMDLTKYGMSRPMSLTVDSTGNLWIGQGNGRVHVIRYLKAAGHRRAKQNNQ</sequence>
<comment type="caution">
    <text evidence="4">The sequence shown here is derived from an EMBL/GenBank/DDBJ whole genome shotgun (WGS) entry which is preliminary data.</text>
</comment>
<keyword evidence="1" id="KW-0479">Metal-binding</keyword>
<dbReference type="GO" id="GO:0008270">
    <property type="term" value="F:zinc ion binding"/>
    <property type="evidence" value="ECO:0007669"/>
    <property type="project" value="UniProtKB-KW"/>
</dbReference>
<accession>A0AA88Y320</accession>
<dbReference type="EMBL" id="VSWD01000007">
    <property type="protein sequence ID" value="KAK3096827.1"/>
    <property type="molecule type" value="Genomic_DNA"/>
</dbReference>
<name>A0AA88Y320_PINIB</name>
<evidence type="ECO:0000313" key="4">
    <source>
        <dbReference type="EMBL" id="KAK3096827.1"/>
    </source>
</evidence>
<proteinExistence type="predicted"/>
<feature type="signal peptide" evidence="2">
    <location>
        <begin position="1"/>
        <end position="18"/>
    </location>
</feature>
<dbReference type="InterPro" id="IPR047153">
    <property type="entry name" value="TRIM45/56/19-like"/>
</dbReference>
<evidence type="ECO:0000259" key="3">
    <source>
        <dbReference type="PROSITE" id="PS50119"/>
    </source>
</evidence>
<dbReference type="Pfam" id="PF00643">
    <property type="entry name" value="zf-B_box"/>
    <property type="match status" value="1"/>
</dbReference>
<dbReference type="AlphaFoldDB" id="A0AA88Y320"/>
<evidence type="ECO:0000256" key="2">
    <source>
        <dbReference type="SAM" id="SignalP"/>
    </source>
</evidence>
<feature type="domain" description="B box-type" evidence="3">
    <location>
        <begin position="31"/>
        <end position="67"/>
    </location>
</feature>
<dbReference type="PANTHER" id="PTHR25462:SF296">
    <property type="entry name" value="MEIOTIC P26, ISOFORM F"/>
    <property type="match status" value="1"/>
</dbReference>
<dbReference type="SUPFAM" id="SSF57845">
    <property type="entry name" value="B-box zinc-binding domain"/>
    <property type="match status" value="1"/>
</dbReference>
<dbReference type="Proteomes" id="UP001186944">
    <property type="component" value="Unassembled WGS sequence"/>
</dbReference>
<reference evidence="4" key="1">
    <citation type="submission" date="2019-08" db="EMBL/GenBank/DDBJ databases">
        <title>The improved chromosome-level genome for the pearl oyster Pinctada fucata martensii using PacBio sequencing and Hi-C.</title>
        <authorList>
            <person name="Zheng Z."/>
        </authorList>
    </citation>
    <scope>NUCLEOTIDE SEQUENCE</scope>
    <source>
        <strain evidence="4">ZZ-2019</strain>
        <tissue evidence="4">Adductor muscle</tissue>
    </source>
</reference>
<protein>
    <recommendedName>
        <fullName evidence="3">B box-type domain-containing protein</fullName>
    </recommendedName>
</protein>
<dbReference type="PANTHER" id="PTHR25462">
    <property type="entry name" value="BONUS, ISOFORM C-RELATED"/>
    <property type="match status" value="1"/>
</dbReference>
<keyword evidence="1" id="KW-0862">Zinc</keyword>
<feature type="chain" id="PRO_5041688514" description="B box-type domain-containing protein" evidence="2">
    <location>
        <begin position="19"/>
        <end position="498"/>
    </location>
</feature>
<dbReference type="Gene3D" id="3.30.160.60">
    <property type="entry name" value="Classic Zinc Finger"/>
    <property type="match status" value="1"/>
</dbReference>
<evidence type="ECO:0000256" key="1">
    <source>
        <dbReference type="PROSITE-ProRule" id="PRU00024"/>
    </source>
</evidence>
<dbReference type="Gene3D" id="2.120.10.30">
    <property type="entry name" value="TolB, C-terminal domain"/>
    <property type="match status" value="1"/>
</dbReference>
<dbReference type="PROSITE" id="PS50119">
    <property type="entry name" value="ZF_BBOX"/>
    <property type="match status" value="1"/>
</dbReference>
<dbReference type="SMART" id="SM00336">
    <property type="entry name" value="BBOX"/>
    <property type="match status" value="1"/>
</dbReference>
<keyword evidence="1" id="KW-0863">Zinc-finger</keyword>